<sequence>MVQQNAKSIHTIFFSLGPDEYNRVSLCDYAKKIWDKLEVTNKGTSRVNESKINLISLNYEHFKVEPD</sequence>
<accession>A0ABR0PN98</accession>
<organism evidence="1 2">
    <name type="scientific">Gossypium arboreum</name>
    <name type="common">Tree cotton</name>
    <name type="synonym">Gossypium nanking</name>
    <dbReference type="NCBI Taxonomy" id="29729"/>
    <lineage>
        <taxon>Eukaryota</taxon>
        <taxon>Viridiplantae</taxon>
        <taxon>Streptophyta</taxon>
        <taxon>Embryophyta</taxon>
        <taxon>Tracheophyta</taxon>
        <taxon>Spermatophyta</taxon>
        <taxon>Magnoliopsida</taxon>
        <taxon>eudicotyledons</taxon>
        <taxon>Gunneridae</taxon>
        <taxon>Pentapetalae</taxon>
        <taxon>rosids</taxon>
        <taxon>malvids</taxon>
        <taxon>Malvales</taxon>
        <taxon>Malvaceae</taxon>
        <taxon>Malvoideae</taxon>
        <taxon>Gossypium</taxon>
    </lineage>
</organism>
<dbReference type="PANTHER" id="PTHR34676:SF8">
    <property type="entry name" value="TRANSMEMBRANE PROTEIN"/>
    <property type="match status" value="1"/>
</dbReference>
<evidence type="ECO:0000313" key="1">
    <source>
        <dbReference type="EMBL" id="KAK5825903.1"/>
    </source>
</evidence>
<evidence type="ECO:0000313" key="2">
    <source>
        <dbReference type="Proteomes" id="UP001358586"/>
    </source>
</evidence>
<reference evidence="1 2" key="1">
    <citation type="submission" date="2023-03" db="EMBL/GenBank/DDBJ databases">
        <title>WGS of Gossypium arboreum.</title>
        <authorList>
            <person name="Yu D."/>
        </authorList>
    </citation>
    <scope>NUCLEOTIDE SEQUENCE [LARGE SCALE GENOMIC DNA]</scope>
    <source>
        <tissue evidence="1">Leaf</tissue>
    </source>
</reference>
<comment type="caution">
    <text evidence="1">The sequence shown here is derived from an EMBL/GenBank/DDBJ whole genome shotgun (WGS) entry which is preliminary data.</text>
</comment>
<gene>
    <name evidence="1" type="ORF">PVK06_020781</name>
</gene>
<evidence type="ECO:0008006" key="3">
    <source>
        <dbReference type="Google" id="ProtNLM"/>
    </source>
</evidence>
<proteinExistence type="predicted"/>
<keyword evidence="2" id="KW-1185">Reference proteome</keyword>
<dbReference type="Pfam" id="PF14223">
    <property type="entry name" value="Retrotran_gag_2"/>
    <property type="match status" value="1"/>
</dbReference>
<name>A0ABR0PN98_GOSAR</name>
<dbReference type="Proteomes" id="UP001358586">
    <property type="component" value="Chromosome 6"/>
</dbReference>
<protein>
    <recommendedName>
        <fullName evidence="3">UBN2 domain-containing protein</fullName>
    </recommendedName>
</protein>
<dbReference type="EMBL" id="JARKNE010000006">
    <property type="protein sequence ID" value="KAK5825903.1"/>
    <property type="molecule type" value="Genomic_DNA"/>
</dbReference>
<dbReference type="PANTHER" id="PTHR34676">
    <property type="entry name" value="DUF4219 DOMAIN-CONTAINING PROTEIN-RELATED"/>
    <property type="match status" value="1"/>
</dbReference>